<accession>H3RCI0</accession>
<protein>
    <submittedName>
        <fullName evidence="2">Uncharacterized protein</fullName>
    </submittedName>
</protein>
<comment type="caution">
    <text evidence="2">The sequence shown here is derived from an EMBL/GenBank/DDBJ whole genome shotgun (WGS) entry which is preliminary data.</text>
</comment>
<proteinExistence type="predicted"/>
<reference evidence="2 3" key="1">
    <citation type="journal article" date="2012" name="Mol. Microbiol.">
        <title>The genetic and structural basis of two distinct terminal side branch residues in stewartan and amylovoran exopolysaccharides and their potential role in host adaptation.</title>
        <authorList>
            <person name="Wang X."/>
            <person name="Yang F."/>
            <person name="von Bodman S.B."/>
        </authorList>
    </citation>
    <scope>NUCLEOTIDE SEQUENCE [LARGE SCALE GENOMIC DNA]</scope>
    <source>
        <strain evidence="2 3">DC283</strain>
    </source>
</reference>
<gene>
    <name evidence="2" type="ORF">CKS_3497</name>
</gene>
<evidence type="ECO:0000313" key="2">
    <source>
        <dbReference type="EMBL" id="EHU00903.1"/>
    </source>
</evidence>
<dbReference type="PATRIC" id="fig|660596.6.peg.1735"/>
<dbReference type="AlphaFoldDB" id="H3RCI0"/>
<organism evidence="2 3">
    <name type="scientific">Pantoea stewartii subsp. stewartii DC283</name>
    <dbReference type="NCBI Taxonomy" id="660596"/>
    <lineage>
        <taxon>Bacteria</taxon>
        <taxon>Pseudomonadati</taxon>
        <taxon>Pseudomonadota</taxon>
        <taxon>Gammaproteobacteria</taxon>
        <taxon>Enterobacterales</taxon>
        <taxon>Erwiniaceae</taxon>
        <taxon>Pantoea</taxon>
    </lineage>
</organism>
<name>H3RCI0_PANSE</name>
<evidence type="ECO:0000256" key="1">
    <source>
        <dbReference type="SAM" id="MobiDB-lite"/>
    </source>
</evidence>
<sequence>MRRQQPIRQRGYDDVPPATRRRSAPDLALSACLPTQKGGAVTPQAHF</sequence>
<feature type="region of interest" description="Disordered" evidence="1">
    <location>
        <begin position="1"/>
        <end position="47"/>
    </location>
</feature>
<dbReference type="EMBL" id="AHIE01000011">
    <property type="protein sequence ID" value="EHU00903.1"/>
    <property type="molecule type" value="Genomic_DNA"/>
</dbReference>
<evidence type="ECO:0000313" key="3">
    <source>
        <dbReference type="Proteomes" id="UP000005050"/>
    </source>
</evidence>
<dbReference type="Proteomes" id="UP000005050">
    <property type="component" value="Unassembled WGS sequence"/>
</dbReference>